<evidence type="ECO:0000313" key="5">
    <source>
        <dbReference type="EMBL" id="GAA0945795.1"/>
    </source>
</evidence>
<keyword evidence="2" id="KW-0805">Transcription regulation</keyword>
<name>A0ABN1QPW5_9ACTN</name>
<evidence type="ECO:0000313" key="6">
    <source>
        <dbReference type="Proteomes" id="UP001501578"/>
    </source>
</evidence>
<sequence length="117" mass="12118">MRLGSLERSVMEALWSRPGGLLAQDIADGLATAPAVTTVLTVLSRLTRKGLAVRERAGRAHVYRPVAGKDTFVAEAMREALNEAGDVAAAVHRFVGTISPEAAAALRAALDAADGGP</sequence>
<evidence type="ECO:0008006" key="7">
    <source>
        <dbReference type="Google" id="ProtNLM"/>
    </source>
</evidence>
<dbReference type="Proteomes" id="UP001501578">
    <property type="component" value="Unassembled WGS sequence"/>
</dbReference>
<accession>A0ABN1QPW5</accession>
<proteinExistence type="inferred from homology"/>
<dbReference type="InterPro" id="IPR005650">
    <property type="entry name" value="BlaI_family"/>
</dbReference>
<dbReference type="EMBL" id="BAAAHQ010000039">
    <property type="protein sequence ID" value="GAA0945795.1"/>
    <property type="molecule type" value="Genomic_DNA"/>
</dbReference>
<dbReference type="Pfam" id="PF03965">
    <property type="entry name" value="Penicillinase_R"/>
    <property type="match status" value="1"/>
</dbReference>
<dbReference type="SUPFAM" id="SSF46785">
    <property type="entry name" value="Winged helix' DNA-binding domain"/>
    <property type="match status" value="1"/>
</dbReference>
<comment type="caution">
    <text evidence="5">The sequence shown here is derived from an EMBL/GenBank/DDBJ whole genome shotgun (WGS) entry which is preliminary data.</text>
</comment>
<dbReference type="RefSeq" id="WP_343953592.1">
    <property type="nucleotide sequence ID" value="NZ_BAAAHQ010000039.1"/>
</dbReference>
<evidence type="ECO:0000256" key="4">
    <source>
        <dbReference type="ARBA" id="ARBA00023163"/>
    </source>
</evidence>
<gene>
    <name evidence="5" type="ORF">GCM10009560_61040</name>
</gene>
<dbReference type="Gene3D" id="6.10.140.850">
    <property type="match status" value="1"/>
</dbReference>
<keyword evidence="6" id="KW-1185">Reference proteome</keyword>
<organism evidence="5 6">
    <name type="scientific">Nonomuraea longicatena</name>
    <dbReference type="NCBI Taxonomy" id="83682"/>
    <lineage>
        <taxon>Bacteria</taxon>
        <taxon>Bacillati</taxon>
        <taxon>Actinomycetota</taxon>
        <taxon>Actinomycetes</taxon>
        <taxon>Streptosporangiales</taxon>
        <taxon>Streptosporangiaceae</taxon>
        <taxon>Nonomuraea</taxon>
    </lineage>
</organism>
<dbReference type="InterPro" id="IPR036390">
    <property type="entry name" value="WH_DNA-bd_sf"/>
</dbReference>
<keyword evidence="3" id="KW-0238">DNA-binding</keyword>
<comment type="similarity">
    <text evidence="1">Belongs to the BlaI transcriptional regulatory family.</text>
</comment>
<evidence type="ECO:0000256" key="2">
    <source>
        <dbReference type="ARBA" id="ARBA00023015"/>
    </source>
</evidence>
<evidence type="ECO:0000256" key="1">
    <source>
        <dbReference type="ARBA" id="ARBA00011046"/>
    </source>
</evidence>
<evidence type="ECO:0000256" key="3">
    <source>
        <dbReference type="ARBA" id="ARBA00023125"/>
    </source>
</evidence>
<keyword evidence="4" id="KW-0804">Transcription</keyword>
<reference evidence="5 6" key="1">
    <citation type="journal article" date="2019" name="Int. J. Syst. Evol. Microbiol.">
        <title>The Global Catalogue of Microorganisms (GCM) 10K type strain sequencing project: providing services to taxonomists for standard genome sequencing and annotation.</title>
        <authorList>
            <consortium name="The Broad Institute Genomics Platform"/>
            <consortium name="The Broad Institute Genome Sequencing Center for Infectious Disease"/>
            <person name="Wu L."/>
            <person name="Ma J."/>
        </authorList>
    </citation>
    <scope>NUCLEOTIDE SEQUENCE [LARGE SCALE GENOMIC DNA]</scope>
    <source>
        <strain evidence="5 6">JCM 11136</strain>
    </source>
</reference>
<dbReference type="Gene3D" id="1.10.10.10">
    <property type="entry name" value="Winged helix-like DNA-binding domain superfamily/Winged helix DNA-binding domain"/>
    <property type="match status" value="1"/>
</dbReference>
<protein>
    <recommendedName>
        <fullName evidence="7">Transcriptional regulator</fullName>
    </recommendedName>
</protein>
<dbReference type="InterPro" id="IPR036388">
    <property type="entry name" value="WH-like_DNA-bd_sf"/>
</dbReference>